<gene>
    <name evidence="2" type="primary">bshC</name>
    <name evidence="5" type="ORF">SAMN05421545_0781</name>
</gene>
<evidence type="ECO:0000256" key="2">
    <source>
        <dbReference type="HAMAP-Rule" id="MF_01867"/>
    </source>
</evidence>
<dbReference type="NCBIfam" id="TIGR03998">
    <property type="entry name" value="thiol_BshC"/>
    <property type="match status" value="1"/>
</dbReference>
<dbReference type="GO" id="GO:0016874">
    <property type="term" value="F:ligase activity"/>
    <property type="evidence" value="ECO:0007669"/>
    <property type="project" value="UniProtKB-UniRule"/>
</dbReference>
<evidence type="ECO:0000259" key="3">
    <source>
        <dbReference type="Pfam" id="PF10079"/>
    </source>
</evidence>
<evidence type="ECO:0000256" key="1">
    <source>
        <dbReference type="ARBA" id="ARBA00022598"/>
    </source>
</evidence>
<dbReference type="Proteomes" id="UP000185924">
    <property type="component" value="Unassembled WGS sequence"/>
</dbReference>
<evidence type="ECO:0000259" key="4">
    <source>
        <dbReference type="Pfam" id="PF24850"/>
    </source>
</evidence>
<name>A0A1N6UA63_9BACT</name>
<comment type="similarity">
    <text evidence="2">Belongs to the BshC family.</text>
</comment>
<dbReference type="STRING" id="1077936.SAMN05421545_0781"/>
<dbReference type="InterPro" id="IPR055399">
    <property type="entry name" value="CC_BshC"/>
</dbReference>
<dbReference type="InterPro" id="IPR055398">
    <property type="entry name" value="Rossmann-like_BshC"/>
</dbReference>
<protein>
    <recommendedName>
        <fullName evidence="2">Putative cysteine ligase BshC</fullName>
        <ecNumber evidence="2">6.-.-.-</ecNumber>
    </recommendedName>
</protein>
<keyword evidence="6" id="KW-1185">Reference proteome</keyword>
<organism evidence="5 6">
    <name type="scientific">Pontibacter lucknowensis</name>
    <dbReference type="NCBI Taxonomy" id="1077936"/>
    <lineage>
        <taxon>Bacteria</taxon>
        <taxon>Pseudomonadati</taxon>
        <taxon>Bacteroidota</taxon>
        <taxon>Cytophagia</taxon>
        <taxon>Cytophagales</taxon>
        <taxon>Hymenobacteraceae</taxon>
        <taxon>Pontibacter</taxon>
    </lineage>
</organism>
<keyword evidence="1 2" id="KW-0436">Ligase</keyword>
<keyword evidence="2" id="KW-0175">Coiled coil</keyword>
<dbReference type="HAMAP" id="MF_01867">
    <property type="entry name" value="BshC"/>
    <property type="match status" value="1"/>
</dbReference>
<evidence type="ECO:0000313" key="6">
    <source>
        <dbReference type="Proteomes" id="UP000185924"/>
    </source>
</evidence>
<dbReference type="AlphaFoldDB" id="A0A1N6UA63"/>
<dbReference type="Pfam" id="PF10079">
    <property type="entry name" value="Rossmann-like_BshC"/>
    <property type="match status" value="1"/>
</dbReference>
<feature type="domain" description="Bacillithiol biosynthesis BshC N-terminal Rossmann-like" evidence="3">
    <location>
        <begin position="6"/>
        <end position="367"/>
    </location>
</feature>
<dbReference type="EC" id="6.-.-.-" evidence="2"/>
<reference evidence="6" key="1">
    <citation type="submission" date="2017-01" db="EMBL/GenBank/DDBJ databases">
        <authorList>
            <person name="Varghese N."/>
            <person name="Submissions S."/>
        </authorList>
    </citation>
    <scope>NUCLEOTIDE SEQUENCE [LARGE SCALE GENOMIC DNA]</scope>
    <source>
        <strain evidence="6">DM9</strain>
    </source>
</reference>
<dbReference type="PIRSF" id="PIRSF012535">
    <property type="entry name" value="UCP012535"/>
    <property type="match status" value="1"/>
</dbReference>
<dbReference type="Pfam" id="PF24850">
    <property type="entry name" value="CC_BshC"/>
    <property type="match status" value="1"/>
</dbReference>
<sequence>MEVTDMKITKVDYAATGAFSQTIADYLSQSEKLKTFYHRFPTLEAFSEQIREKQFSVAQRHTLYQALQEQYVSLADIHPVVQQNLELLQQPNTYTVTTGHQLNIFTGPLYFVYKIVTAINTCRQLQAAYPDYNFVPVYWMATEDHDFAEINHFNLFGKRYTWESEQTGAVGRFATNGLDKVLEELPEAFPIFEDAYRNSKTLADATLAITHALFGEYGLVSIDGDHKELKKALIPVVEKEVTEQLSNKLVEATNSQLEQLGYKPQVFSREINLFYLQDGMRERIVQEGDRYKVLNTDLSFTEQEMLQEAQQHPERFSPNVILRPLFEEMVLPNLAYIGGGAEVAYWFQLCKVFEAHQVTFPIIMLRNSALYISKPNANRMHKLGLEPIDLFQDYQELKKKLSSQLHEEEINLETQREAVAKAFKQVEALAEGIDPTLVRAVAAEQQKAHNSLQMLEKKLSKARDSKHEQTFKQLENLKDKLFPNGSLQERQDNLLSYQTNHPNFIPALVEAFDPLEFKFTILEEE</sequence>
<dbReference type="OrthoDB" id="9765151at2"/>
<feature type="coiled-coil region" evidence="2">
    <location>
        <begin position="391"/>
        <end position="418"/>
    </location>
</feature>
<accession>A0A1N6UA63</accession>
<dbReference type="RefSeq" id="WP_083674062.1">
    <property type="nucleotide sequence ID" value="NZ_FTNM01000001.1"/>
</dbReference>
<dbReference type="EMBL" id="FTNM01000001">
    <property type="protein sequence ID" value="SIQ62568.1"/>
    <property type="molecule type" value="Genomic_DNA"/>
</dbReference>
<proteinExistence type="inferred from homology"/>
<dbReference type="InterPro" id="IPR011199">
    <property type="entry name" value="Bacillithiol_biosynth_BshC"/>
</dbReference>
<evidence type="ECO:0000313" key="5">
    <source>
        <dbReference type="EMBL" id="SIQ62568.1"/>
    </source>
</evidence>
<feature type="domain" description="Bacillithiol biosynthesis BshC C-terminal coiled-coil" evidence="4">
    <location>
        <begin position="369"/>
        <end position="523"/>
    </location>
</feature>